<protein>
    <submittedName>
        <fullName evidence="2">Uncharacterized protein</fullName>
    </submittedName>
</protein>
<evidence type="ECO:0000313" key="2">
    <source>
        <dbReference type="EMBL" id="EIM30034.1"/>
    </source>
</evidence>
<dbReference type="AlphaFoldDB" id="I4Z1E2"/>
<evidence type="ECO:0000256" key="1">
    <source>
        <dbReference type="SAM" id="MobiDB-lite"/>
    </source>
</evidence>
<dbReference type="Proteomes" id="UP000003947">
    <property type="component" value="Unassembled WGS sequence"/>
</dbReference>
<accession>I4Z1E2</accession>
<dbReference type="EMBL" id="JH660640">
    <property type="protein sequence ID" value="EIM30034.1"/>
    <property type="molecule type" value="Genomic_DNA"/>
</dbReference>
<name>I4Z1E2_9HYPH</name>
<feature type="region of interest" description="Disordered" evidence="1">
    <location>
        <begin position="1"/>
        <end position="28"/>
    </location>
</feature>
<sequence length="53" mass="5641">MYGCARDQRRVRLREKPPGPAKPQPGGLPMLRLLTLAEGAGHIVGLWGSAFGG</sequence>
<reference evidence="2 3" key="1">
    <citation type="submission" date="2012-02" db="EMBL/GenBank/DDBJ databases">
        <title>Improved High-Quality Draft sequence of Microvirga sp. WSM3557.</title>
        <authorList>
            <consortium name="US DOE Joint Genome Institute"/>
            <person name="Lucas S."/>
            <person name="Han J."/>
            <person name="Lapidus A."/>
            <person name="Cheng J.-F."/>
            <person name="Goodwin L."/>
            <person name="Pitluck S."/>
            <person name="Peters L."/>
            <person name="Zhang X."/>
            <person name="Detter J.C."/>
            <person name="Han C."/>
            <person name="Tapia R."/>
            <person name="Land M."/>
            <person name="Hauser L."/>
            <person name="Kyrpides N."/>
            <person name="Ivanova N."/>
            <person name="Pagani I."/>
            <person name="Brau L."/>
            <person name="Yates R."/>
            <person name="O'Hara G."/>
            <person name="Rui T."/>
            <person name="Howieson J."/>
            <person name="Reeve W."/>
            <person name="Woyke T."/>
        </authorList>
    </citation>
    <scope>NUCLEOTIDE SEQUENCE [LARGE SCALE GENOMIC DNA]</scope>
    <source>
        <strain evidence="2 3">WSM3557</strain>
    </source>
</reference>
<gene>
    <name evidence="2" type="ORF">MicloDRAFT_00013550</name>
</gene>
<feature type="compositionally biased region" description="Basic and acidic residues" evidence="1">
    <location>
        <begin position="1"/>
        <end position="17"/>
    </location>
</feature>
<organism evidence="2 3">
    <name type="scientific">Microvirga lotononidis</name>
    <dbReference type="NCBI Taxonomy" id="864069"/>
    <lineage>
        <taxon>Bacteria</taxon>
        <taxon>Pseudomonadati</taxon>
        <taxon>Pseudomonadota</taxon>
        <taxon>Alphaproteobacteria</taxon>
        <taxon>Hyphomicrobiales</taxon>
        <taxon>Methylobacteriaceae</taxon>
        <taxon>Microvirga</taxon>
    </lineage>
</organism>
<dbReference type="HOGENOM" id="CLU_3063501_0_0_5"/>
<evidence type="ECO:0000313" key="3">
    <source>
        <dbReference type="Proteomes" id="UP000003947"/>
    </source>
</evidence>
<keyword evidence="3" id="KW-1185">Reference proteome</keyword>
<proteinExistence type="predicted"/>